<dbReference type="EMBL" id="KN831948">
    <property type="protein sequence ID" value="KIO12203.1"/>
    <property type="molecule type" value="Genomic_DNA"/>
</dbReference>
<evidence type="ECO:0000313" key="3">
    <source>
        <dbReference type="Proteomes" id="UP000054217"/>
    </source>
</evidence>
<dbReference type="OrthoDB" id="2684442at2759"/>
<dbReference type="Pfam" id="PF13837">
    <property type="entry name" value="Myb_DNA-bind_4"/>
    <property type="match status" value="1"/>
</dbReference>
<dbReference type="Proteomes" id="UP000054217">
    <property type="component" value="Unassembled WGS sequence"/>
</dbReference>
<proteinExistence type="predicted"/>
<protein>
    <recommendedName>
        <fullName evidence="1">Myb/SANT-like DNA-binding domain-containing protein</fullName>
    </recommendedName>
</protein>
<accession>A0A0C3JSS8</accession>
<evidence type="ECO:0000313" key="2">
    <source>
        <dbReference type="EMBL" id="KIO12203.1"/>
    </source>
</evidence>
<dbReference type="InterPro" id="IPR044822">
    <property type="entry name" value="Myb_DNA-bind_4"/>
</dbReference>
<organism evidence="2 3">
    <name type="scientific">Pisolithus tinctorius Marx 270</name>
    <dbReference type="NCBI Taxonomy" id="870435"/>
    <lineage>
        <taxon>Eukaryota</taxon>
        <taxon>Fungi</taxon>
        <taxon>Dikarya</taxon>
        <taxon>Basidiomycota</taxon>
        <taxon>Agaricomycotina</taxon>
        <taxon>Agaricomycetes</taxon>
        <taxon>Agaricomycetidae</taxon>
        <taxon>Boletales</taxon>
        <taxon>Sclerodermatineae</taxon>
        <taxon>Pisolithaceae</taxon>
        <taxon>Pisolithus</taxon>
    </lineage>
</organism>
<feature type="non-terminal residue" evidence="2">
    <location>
        <position position="148"/>
    </location>
</feature>
<gene>
    <name evidence="2" type="ORF">M404DRAFT_125072</name>
</gene>
<sequence length="148" mass="16980">MPPKSNSEPKVVAQWMPVEEEKLVKFLHSHHAEAMDGTGNFKPQTYNHLPAAIAAYQMPGTPVKTPLQCKNKWRVLRQLYAEIQRYCTSGKHWDNENGAAIVGTDAGQVWDKYTKVKYFFGHITHKSLHPYRNRGWSLLDMISEIMPS</sequence>
<keyword evidence="3" id="KW-1185">Reference proteome</keyword>
<name>A0A0C3JSS8_PISTI</name>
<dbReference type="HOGENOM" id="CLU_082499_5_1_1"/>
<dbReference type="InParanoid" id="A0A0C3JSS8"/>
<evidence type="ECO:0000259" key="1">
    <source>
        <dbReference type="Pfam" id="PF13837"/>
    </source>
</evidence>
<reference evidence="3" key="2">
    <citation type="submission" date="2015-01" db="EMBL/GenBank/DDBJ databases">
        <title>Evolutionary Origins and Diversification of the Mycorrhizal Mutualists.</title>
        <authorList>
            <consortium name="DOE Joint Genome Institute"/>
            <consortium name="Mycorrhizal Genomics Consortium"/>
            <person name="Kohler A."/>
            <person name="Kuo A."/>
            <person name="Nagy L.G."/>
            <person name="Floudas D."/>
            <person name="Copeland A."/>
            <person name="Barry K.W."/>
            <person name="Cichocki N."/>
            <person name="Veneault-Fourrey C."/>
            <person name="LaButti K."/>
            <person name="Lindquist E.A."/>
            <person name="Lipzen A."/>
            <person name="Lundell T."/>
            <person name="Morin E."/>
            <person name="Murat C."/>
            <person name="Riley R."/>
            <person name="Ohm R."/>
            <person name="Sun H."/>
            <person name="Tunlid A."/>
            <person name="Henrissat B."/>
            <person name="Grigoriev I.V."/>
            <person name="Hibbett D.S."/>
            <person name="Martin F."/>
        </authorList>
    </citation>
    <scope>NUCLEOTIDE SEQUENCE [LARGE SCALE GENOMIC DNA]</scope>
    <source>
        <strain evidence="3">Marx 270</strain>
    </source>
</reference>
<feature type="domain" description="Myb/SANT-like DNA-binding" evidence="1">
    <location>
        <begin position="14"/>
        <end position="93"/>
    </location>
</feature>
<reference evidence="2 3" key="1">
    <citation type="submission" date="2014-04" db="EMBL/GenBank/DDBJ databases">
        <authorList>
            <consortium name="DOE Joint Genome Institute"/>
            <person name="Kuo A."/>
            <person name="Kohler A."/>
            <person name="Costa M.D."/>
            <person name="Nagy L.G."/>
            <person name="Floudas D."/>
            <person name="Copeland A."/>
            <person name="Barry K.W."/>
            <person name="Cichocki N."/>
            <person name="Veneault-Fourrey C."/>
            <person name="LaButti K."/>
            <person name="Lindquist E.A."/>
            <person name="Lipzen A."/>
            <person name="Lundell T."/>
            <person name="Morin E."/>
            <person name="Murat C."/>
            <person name="Sun H."/>
            <person name="Tunlid A."/>
            <person name="Henrissat B."/>
            <person name="Grigoriev I.V."/>
            <person name="Hibbett D.S."/>
            <person name="Martin F."/>
            <person name="Nordberg H.P."/>
            <person name="Cantor M.N."/>
            <person name="Hua S.X."/>
        </authorList>
    </citation>
    <scope>NUCLEOTIDE SEQUENCE [LARGE SCALE GENOMIC DNA]</scope>
    <source>
        <strain evidence="2 3">Marx 270</strain>
    </source>
</reference>
<dbReference type="CDD" id="cd00167">
    <property type="entry name" value="SANT"/>
    <property type="match status" value="1"/>
</dbReference>
<dbReference type="AlphaFoldDB" id="A0A0C3JSS8"/>
<dbReference type="InterPro" id="IPR001005">
    <property type="entry name" value="SANT/Myb"/>
</dbReference>